<proteinExistence type="predicted"/>
<dbReference type="EMBL" id="SMMG02000005">
    <property type="protein sequence ID" value="KAA3473821.1"/>
    <property type="molecule type" value="Genomic_DNA"/>
</dbReference>
<keyword evidence="2" id="KW-1185">Reference proteome</keyword>
<protein>
    <submittedName>
        <fullName evidence="1">Protein NRT1/PTR FAMILY 6.2-like</fullName>
    </submittedName>
</protein>
<organism evidence="1 2">
    <name type="scientific">Gossypium australe</name>
    <dbReference type="NCBI Taxonomy" id="47621"/>
    <lineage>
        <taxon>Eukaryota</taxon>
        <taxon>Viridiplantae</taxon>
        <taxon>Streptophyta</taxon>
        <taxon>Embryophyta</taxon>
        <taxon>Tracheophyta</taxon>
        <taxon>Spermatophyta</taxon>
        <taxon>Magnoliopsida</taxon>
        <taxon>eudicotyledons</taxon>
        <taxon>Gunneridae</taxon>
        <taxon>Pentapetalae</taxon>
        <taxon>rosids</taxon>
        <taxon>malvids</taxon>
        <taxon>Malvales</taxon>
        <taxon>Malvaceae</taxon>
        <taxon>Malvoideae</taxon>
        <taxon>Gossypium</taxon>
    </lineage>
</organism>
<dbReference type="Proteomes" id="UP000325315">
    <property type="component" value="Unassembled WGS sequence"/>
</dbReference>
<sequence>MAKAEYRILTAAISIFKPRALAVETVEPSTIEEAMSTSEWRATAQAEYDALIHNSTWEQVPYHLIARSSGASGYSK</sequence>
<reference evidence="2" key="1">
    <citation type="journal article" date="2019" name="Plant Biotechnol. J.">
        <title>Genome sequencing of the Australian wild diploid species Gossypium australe highlights disease resistance and delayed gland morphogenesis.</title>
        <authorList>
            <person name="Cai Y."/>
            <person name="Cai X."/>
            <person name="Wang Q."/>
            <person name="Wang P."/>
            <person name="Zhang Y."/>
            <person name="Cai C."/>
            <person name="Xu Y."/>
            <person name="Wang K."/>
            <person name="Zhou Z."/>
            <person name="Wang C."/>
            <person name="Geng S."/>
            <person name="Li B."/>
            <person name="Dong Q."/>
            <person name="Hou Y."/>
            <person name="Wang H."/>
            <person name="Ai P."/>
            <person name="Liu Z."/>
            <person name="Yi F."/>
            <person name="Sun M."/>
            <person name="An G."/>
            <person name="Cheng J."/>
            <person name="Zhang Y."/>
            <person name="Shi Q."/>
            <person name="Xie Y."/>
            <person name="Shi X."/>
            <person name="Chang Y."/>
            <person name="Huang F."/>
            <person name="Chen Y."/>
            <person name="Hong S."/>
            <person name="Mi L."/>
            <person name="Sun Q."/>
            <person name="Zhang L."/>
            <person name="Zhou B."/>
            <person name="Peng R."/>
            <person name="Zhang X."/>
            <person name="Liu F."/>
        </authorList>
    </citation>
    <scope>NUCLEOTIDE SEQUENCE [LARGE SCALE GENOMIC DNA]</scope>
    <source>
        <strain evidence="2">cv. PA1801</strain>
    </source>
</reference>
<evidence type="ECO:0000313" key="2">
    <source>
        <dbReference type="Proteomes" id="UP000325315"/>
    </source>
</evidence>
<gene>
    <name evidence="1" type="ORF">EPI10_024171</name>
</gene>
<comment type="caution">
    <text evidence="1">The sequence shown here is derived from an EMBL/GenBank/DDBJ whole genome shotgun (WGS) entry which is preliminary data.</text>
</comment>
<evidence type="ECO:0000313" key="1">
    <source>
        <dbReference type="EMBL" id="KAA3473821.1"/>
    </source>
</evidence>
<accession>A0A5B6VWS1</accession>
<dbReference type="AlphaFoldDB" id="A0A5B6VWS1"/>
<name>A0A5B6VWS1_9ROSI</name>
<dbReference type="OrthoDB" id="1002625at2759"/>